<gene>
    <name evidence="2" type="ORF">CGZ92_12280</name>
</gene>
<dbReference type="InterPro" id="IPR050490">
    <property type="entry name" value="Bact_solute-bd_prot1"/>
</dbReference>
<dbReference type="AlphaFoldDB" id="A0A255DZ76"/>
<evidence type="ECO:0000256" key="1">
    <source>
        <dbReference type="SAM" id="MobiDB-lite"/>
    </source>
</evidence>
<comment type="caution">
    <text evidence="2">The sequence shown here is derived from an EMBL/GenBank/DDBJ whole genome shotgun (WGS) entry which is preliminary data.</text>
</comment>
<reference evidence="2 3" key="1">
    <citation type="submission" date="2017-07" db="EMBL/GenBank/DDBJ databases">
        <title>Draft whole genome sequences of clinical Proprionibacteriaceae strains.</title>
        <authorList>
            <person name="Bernier A.-M."/>
            <person name="Bernard K."/>
            <person name="Domingo M.-C."/>
        </authorList>
    </citation>
    <scope>NUCLEOTIDE SEQUENCE [LARGE SCALE GENOMIC DNA]</scope>
    <source>
        <strain evidence="2 3">NML 160184</strain>
    </source>
</reference>
<organism evidence="2 3">
    <name type="scientific">Parenemella sanctibonifatiensis</name>
    <dbReference type="NCBI Taxonomy" id="2016505"/>
    <lineage>
        <taxon>Bacteria</taxon>
        <taxon>Bacillati</taxon>
        <taxon>Actinomycetota</taxon>
        <taxon>Actinomycetes</taxon>
        <taxon>Propionibacteriales</taxon>
        <taxon>Propionibacteriaceae</taxon>
        <taxon>Parenemella</taxon>
    </lineage>
</organism>
<evidence type="ECO:0000313" key="2">
    <source>
        <dbReference type="EMBL" id="OYN84608.1"/>
    </source>
</evidence>
<sequence length="547" mass="58828">MGVMVISISRRQLLGGAGGAALAIAGLSACSSDGGGGGNSSGSQQGDTLEPAYTPFPGAPEPDLPADPESGVPAAYFSYPEISDAGQVPRPEIAPFSIMAQATGIPTADNSWGKLLSEQMGAEFELIAATSAEYRDKFQVMMASGYLPDLLQMQTVPQFPKLLEQQMTDLTPYLSGDAINQFPGLASTLPQTWQLPLLNGKYWGVAQARPPAGRIISCRGDMLAERGIENTPAPANGEEFIDLMRELTGGGKFAMGADPASWLLVAILEMMGAPNGWAEEGGQFTHQYETEQYKEALAATARIWDEGLLHPESISNPGNNSMWLTSDVTALYIQAFTGWQTFAQSNPEWDLSYVEMPQWDGGGAVAIHQGVPGYPNWVGIPKQDNEERVLELLGILDYIASPFGSTEYTALSWGVEGTHYNFDEGGNPTIIADARKRDQIGGLGYAGSKAFSQLYLPGQQELVQTQHEYLTTKLPEAVPNASTGLYSESETTKGAAMAVQIKSDTLEIIQGRKPVEDWDGIVEQWRRSSGDDTRAEYQEAFAASQNG</sequence>
<protein>
    <recommendedName>
        <fullName evidence="4">Extracellular solute-binding protein</fullName>
    </recommendedName>
</protein>
<name>A0A255DZ76_9ACTN</name>
<dbReference type="SUPFAM" id="SSF53850">
    <property type="entry name" value="Periplasmic binding protein-like II"/>
    <property type="match status" value="1"/>
</dbReference>
<dbReference type="Pfam" id="PF13416">
    <property type="entry name" value="SBP_bac_8"/>
    <property type="match status" value="1"/>
</dbReference>
<accession>A0A255DZ76</accession>
<evidence type="ECO:0008006" key="4">
    <source>
        <dbReference type="Google" id="ProtNLM"/>
    </source>
</evidence>
<evidence type="ECO:0000313" key="3">
    <source>
        <dbReference type="Proteomes" id="UP000216533"/>
    </source>
</evidence>
<dbReference type="PANTHER" id="PTHR43649">
    <property type="entry name" value="ARABINOSE-BINDING PROTEIN-RELATED"/>
    <property type="match status" value="1"/>
</dbReference>
<proteinExistence type="predicted"/>
<dbReference type="Proteomes" id="UP000216533">
    <property type="component" value="Unassembled WGS sequence"/>
</dbReference>
<dbReference type="Gene3D" id="3.40.190.10">
    <property type="entry name" value="Periplasmic binding protein-like II"/>
    <property type="match status" value="2"/>
</dbReference>
<dbReference type="PANTHER" id="PTHR43649:SF12">
    <property type="entry name" value="DIACETYLCHITOBIOSE BINDING PROTEIN DASA"/>
    <property type="match status" value="1"/>
</dbReference>
<feature type="region of interest" description="Disordered" evidence="1">
    <location>
        <begin position="33"/>
        <end position="71"/>
    </location>
</feature>
<dbReference type="InterPro" id="IPR006059">
    <property type="entry name" value="SBP"/>
</dbReference>
<dbReference type="EMBL" id="NMVI01000027">
    <property type="protein sequence ID" value="OYN84608.1"/>
    <property type="molecule type" value="Genomic_DNA"/>
</dbReference>